<evidence type="ECO:0000256" key="1">
    <source>
        <dbReference type="ARBA" id="ARBA00006484"/>
    </source>
</evidence>
<organism evidence="3">
    <name type="scientific">marine sediment metagenome</name>
    <dbReference type="NCBI Taxonomy" id="412755"/>
    <lineage>
        <taxon>unclassified sequences</taxon>
        <taxon>metagenomes</taxon>
        <taxon>ecological metagenomes</taxon>
    </lineage>
</organism>
<gene>
    <name evidence="3" type="ORF">S01H4_47597</name>
</gene>
<feature type="non-terminal residue" evidence="3">
    <location>
        <position position="1"/>
    </location>
</feature>
<dbReference type="Pfam" id="PF00106">
    <property type="entry name" value="adh_short"/>
    <property type="match status" value="1"/>
</dbReference>
<evidence type="ECO:0000313" key="3">
    <source>
        <dbReference type="EMBL" id="GAH00556.1"/>
    </source>
</evidence>
<evidence type="ECO:0008006" key="4">
    <source>
        <dbReference type="Google" id="ProtNLM"/>
    </source>
</evidence>
<protein>
    <recommendedName>
        <fullName evidence="4">NAD(P)-dependent oxidoreductase</fullName>
    </recommendedName>
</protein>
<dbReference type="GO" id="GO:0016616">
    <property type="term" value="F:oxidoreductase activity, acting on the CH-OH group of donors, NAD or NADP as acceptor"/>
    <property type="evidence" value="ECO:0007669"/>
    <property type="project" value="UniProtKB-ARBA"/>
</dbReference>
<dbReference type="PANTHER" id="PTHR42901:SF1">
    <property type="entry name" value="ALCOHOL DEHYDROGENASE"/>
    <property type="match status" value="1"/>
</dbReference>
<dbReference type="AlphaFoldDB" id="X1BXN0"/>
<dbReference type="Gene3D" id="3.40.50.720">
    <property type="entry name" value="NAD(P)-binding Rossmann-like Domain"/>
    <property type="match status" value="1"/>
</dbReference>
<name>X1BXN0_9ZZZZ</name>
<dbReference type="InterPro" id="IPR036291">
    <property type="entry name" value="NAD(P)-bd_dom_sf"/>
</dbReference>
<accession>X1BXN0</accession>
<reference evidence="3" key="1">
    <citation type="journal article" date="2014" name="Front. Microbiol.">
        <title>High frequency of phylogenetically diverse reductive dehalogenase-homologous genes in deep subseafloor sedimentary metagenomes.</title>
        <authorList>
            <person name="Kawai M."/>
            <person name="Futagami T."/>
            <person name="Toyoda A."/>
            <person name="Takaki Y."/>
            <person name="Nishi S."/>
            <person name="Hori S."/>
            <person name="Arai W."/>
            <person name="Tsubouchi T."/>
            <person name="Morono Y."/>
            <person name="Uchiyama I."/>
            <person name="Ito T."/>
            <person name="Fujiyama A."/>
            <person name="Inagaki F."/>
            <person name="Takami H."/>
        </authorList>
    </citation>
    <scope>NUCLEOTIDE SEQUENCE</scope>
    <source>
        <strain evidence="3">Expedition CK06-06</strain>
    </source>
</reference>
<proteinExistence type="inferred from homology"/>
<keyword evidence="2" id="KW-0560">Oxidoreductase</keyword>
<comment type="similarity">
    <text evidence="1">Belongs to the short-chain dehydrogenases/reductases (SDR) family.</text>
</comment>
<dbReference type="InterPro" id="IPR002347">
    <property type="entry name" value="SDR_fam"/>
</dbReference>
<dbReference type="EMBL" id="BART01026744">
    <property type="protein sequence ID" value="GAH00556.1"/>
    <property type="molecule type" value="Genomic_DNA"/>
</dbReference>
<dbReference type="PRINTS" id="PR00081">
    <property type="entry name" value="GDHRDH"/>
</dbReference>
<evidence type="ECO:0000256" key="2">
    <source>
        <dbReference type="ARBA" id="ARBA00023002"/>
    </source>
</evidence>
<comment type="caution">
    <text evidence="3">The sequence shown here is derived from an EMBL/GenBank/DDBJ whole genome shotgun (WGS) entry which is preliminary data.</text>
</comment>
<sequence length="238" mass="26181">ACAKQFAAQGAKLILVARHIDQLNKIAHSLIENHDVEVQTLPLDIRDAAQVKQQLADLPSQWQEIDILVNNAGLALGLDKIQEADIQDWEIMIDTNIKGLLYVTHYVVQKMLARNSGHIINIGSISGYEIYSGGVVYCASKFAVRAITEGLKMDVHGTPIRVSSVAPGMVETHFSLTRFGGDQQRASDVYRGAQPLMASDIADAVLYCATRPSHVDVREIRISPTTQTNAFMLSRNNE</sequence>
<dbReference type="PANTHER" id="PTHR42901">
    <property type="entry name" value="ALCOHOL DEHYDROGENASE"/>
    <property type="match status" value="1"/>
</dbReference>
<dbReference type="SUPFAM" id="SSF51735">
    <property type="entry name" value="NAD(P)-binding Rossmann-fold domains"/>
    <property type="match status" value="1"/>
</dbReference>
<dbReference type="PRINTS" id="PR00080">
    <property type="entry name" value="SDRFAMILY"/>
</dbReference>
<dbReference type="FunFam" id="3.40.50.720:FF:000047">
    <property type="entry name" value="NADP-dependent L-serine/L-allo-threonine dehydrogenase"/>
    <property type="match status" value="1"/>
</dbReference>